<evidence type="ECO:0000313" key="10">
    <source>
        <dbReference type="EMBL" id="PHE81861.1"/>
    </source>
</evidence>
<evidence type="ECO:0000256" key="1">
    <source>
        <dbReference type="ARBA" id="ARBA00005189"/>
    </source>
</evidence>
<dbReference type="AlphaFoldDB" id="A0ABD6SWW7"/>
<keyword evidence="8" id="KW-0472">Membrane</keyword>
<comment type="domain">
    <text evidence="7">The HXXXXD motif is essential for acyltransferase activity and may constitute the binding site for the phosphate moiety of the glycerol-3-phosphate.</text>
</comment>
<sequence length="239" mass="26942">MIQTFFKIFYLIVIVIGITPRLWRIKRKAQTMSPQEKDRLVYKTTNWFGKKMVRVAGSTVQVNGIENVPKDKPVLVVSNHQSDMDIPVLLGYLNKPIGFVSKAEIKKFPIVPTWMELMNCVFMDRSNRRQSLQAIKDGIELLKNGHSIVIFPEGTRSKAGEMGEFKAGSFHLAVKAGVAILPVTVDGTYKMFETNGNRMKPAHATVTISKPITPEQYASMDIKELTQHTKDIIAAQLHK</sequence>
<dbReference type="EC" id="2.3.1.51" evidence="7"/>
<reference evidence="10 11" key="1">
    <citation type="submission" date="2017-09" db="EMBL/GenBank/DDBJ databases">
        <title>Large-scale bioinformatics analysis of Bacillus genomes uncovers conserved roles of natural products in bacterial physiology.</title>
        <authorList>
            <consortium name="Agbiome Team Llc"/>
            <person name="Bleich R.M."/>
            <person name="Grubbs K.J."/>
            <person name="Santa Maria K.C."/>
            <person name="Allen S.E."/>
            <person name="Farag S."/>
            <person name="Shank E.A."/>
            <person name="Bowers A."/>
        </authorList>
    </citation>
    <scope>NUCLEOTIDE SEQUENCE [LARGE SCALE GENOMIC DNA]</scope>
    <source>
        <strain evidence="10 11">AFS037265</strain>
    </source>
</reference>
<dbReference type="CDD" id="cd07989">
    <property type="entry name" value="LPLAT_AGPAT-like"/>
    <property type="match status" value="1"/>
</dbReference>
<dbReference type="PANTHER" id="PTHR10434:SF64">
    <property type="entry name" value="1-ACYL-SN-GLYCEROL-3-PHOSPHATE ACYLTRANSFERASE-RELATED"/>
    <property type="match status" value="1"/>
</dbReference>
<dbReference type="Pfam" id="PF01553">
    <property type="entry name" value="Acyltransferase"/>
    <property type="match status" value="1"/>
</dbReference>
<dbReference type="PANTHER" id="PTHR10434">
    <property type="entry name" value="1-ACYL-SN-GLYCEROL-3-PHOSPHATE ACYLTRANSFERASE"/>
    <property type="match status" value="1"/>
</dbReference>
<dbReference type="InterPro" id="IPR004552">
    <property type="entry name" value="AGP_acyltrans"/>
</dbReference>
<keyword evidence="6 7" id="KW-0012">Acyltransferase</keyword>
<comment type="caution">
    <text evidence="10">The sequence shown here is derived from an EMBL/GenBank/DDBJ whole genome shotgun (WGS) entry which is preliminary data.</text>
</comment>
<dbReference type="NCBIfam" id="TIGR00530">
    <property type="entry name" value="AGP_acyltrn"/>
    <property type="match status" value="1"/>
</dbReference>
<dbReference type="Proteomes" id="UP000221918">
    <property type="component" value="Unassembled WGS sequence"/>
</dbReference>
<organism evidence="10 11">
    <name type="scientific">Bacillus pseudomycoides</name>
    <dbReference type="NCBI Taxonomy" id="64104"/>
    <lineage>
        <taxon>Bacteria</taxon>
        <taxon>Bacillati</taxon>
        <taxon>Bacillota</taxon>
        <taxon>Bacilli</taxon>
        <taxon>Bacillales</taxon>
        <taxon>Bacillaceae</taxon>
        <taxon>Bacillus</taxon>
        <taxon>Bacillus cereus group</taxon>
    </lineage>
</organism>
<keyword evidence="3 7" id="KW-0444">Lipid biosynthesis</keyword>
<name>A0ABD6SWW7_9BACI</name>
<evidence type="ECO:0000259" key="9">
    <source>
        <dbReference type="SMART" id="SM00563"/>
    </source>
</evidence>
<comment type="similarity">
    <text evidence="2 7">Belongs to the 1-acyl-sn-glycerol-3-phosphate acyltransferase family.</text>
</comment>
<evidence type="ECO:0000256" key="8">
    <source>
        <dbReference type="SAM" id="Phobius"/>
    </source>
</evidence>
<accession>A0ABD6SWW7</accession>
<evidence type="ECO:0000256" key="3">
    <source>
        <dbReference type="ARBA" id="ARBA00022516"/>
    </source>
</evidence>
<keyword evidence="7" id="KW-0594">Phospholipid biosynthesis</keyword>
<dbReference type="SUPFAM" id="SSF69593">
    <property type="entry name" value="Glycerol-3-phosphate (1)-acyltransferase"/>
    <property type="match status" value="1"/>
</dbReference>
<comment type="catalytic activity">
    <reaction evidence="7">
        <text>a 1-acyl-sn-glycero-3-phosphate + an acyl-CoA = a 1,2-diacyl-sn-glycero-3-phosphate + CoA</text>
        <dbReference type="Rhea" id="RHEA:19709"/>
        <dbReference type="ChEBI" id="CHEBI:57287"/>
        <dbReference type="ChEBI" id="CHEBI:57970"/>
        <dbReference type="ChEBI" id="CHEBI:58342"/>
        <dbReference type="ChEBI" id="CHEBI:58608"/>
        <dbReference type="EC" id="2.3.1.51"/>
    </reaction>
</comment>
<keyword evidence="4 7" id="KW-0808">Transferase</keyword>
<keyword evidence="5 7" id="KW-0443">Lipid metabolism</keyword>
<dbReference type="EMBL" id="NUTL01000357">
    <property type="protein sequence ID" value="PHE81861.1"/>
    <property type="molecule type" value="Genomic_DNA"/>
</dbReference>
<dbReference type="RefSeq" id="WP_098803447.1">
    <property type="nucleotide sequence ID" value="NZ_NUTL01000357.1"/>
</dbReference>
<feature type="domain" description="Phospholipid/glycerol acyltransferase" evidence="9">
    <location>
        <begin position="74"/>
        <end position="188"/>
    </location>
</feature>
<keyword evidence="8" id="KW-1133">Transmembrane helix</keyword>
<dbReference type="InterPro" id="IPR002123">
    <property type="entry name" value="Plipid/glycerol_acylTrfase"/>
</dbReference>
<dbReference type="GO" id="GO:0003841">
    <property type="term" value="F:1-acylglycerol-3-phosphate O-acyltransferase activity"/>
    <property type="evidence" value="ECO:0007669"/>
    <property type="project" value="UniProtKB-UniRule"/>
</dbReference>
<dbReference type="SMART" id="SM00563">
    <property type="entry name" value="PlsC"/>
    <property type="match status" value="1"/>
</dbReference>
<evidence type="ECO:0000256" key="7">
    <source>
        <dbReference type="RuleBase" id="RU361267"/>
    </source>
</evidence>
<evidence type="ECO:0000256" key="4">
    <source>
        <dbReference type="ARBA" id="ARBA00022679"/>
    </source>
</evidence>
<proteinExistence type="inferred from homology"/>
<feature type="transmembrane region" description="Helical" evidence="8">
    <location>
        <begin position="6"/>
        <end position="23"/>
    </location>
</feature>
<comment type="pathway">
    <text evidence="1">Lipid metabolism.</text>
</comment>
<evidence type="ECO:0000256" key="2">
    <source>
        <dbReference type="ARBA" id="ARBA00008655"/>
    </source>
</evidence>
<evidence type="ECO:0000256" key="5">
    <source>
        <dbReference type="ARBA" id="ARBA00023098"/>
    </source>
</evidence>
<evidence type="ECO:0000256" key="6">
    <source>
        <dbReference type="ARBA" id="ARBA00023315"/>
    </source>
</evidence>
<protein>
    <recommendedName>
        <fullName evidence="7">1-acyl-sn-glycerol-3-phosphate acyltransferase</fullName>
        <ecNumber evidence="7">2.3.1.51</ecNumber>
    </recommendedName>
</protein>
<keyword evidence="8" id="KW-0812">Transmembrane</keyword>
<keyword evidence="7" id="KW-1208">Phospholipid metabolism</keyword>
<gene>
    <name evidence="10" type="ORF">COF81_31915</name>
</gene>
<evidence type="ECO:0000313" key="11">
    <source>
        <dbReference type="Proteomes" id="UP000221918"/>
    </source>
</evidence>
<dbReference type="GO" id="GO:0008654">
    <property type="term" value="P:phospholipid biosynthetic process"/>
    <property type="evidence" value="ECO:0007669"/>
    <property type="project" value="UniProtKB-KW"/>
</dbReference>